<reference evidence="6" key="1">
    <citation type="submission" date="2021-01" db="EMBL/GenBank/DDBJ databases">
        <authorList>
            <person name="Corre E."/>
            <person name="Pelletier E."/>
            <person name="Niang G."/>
            <person name="Scheremetjew M."/>
            <person name="Finn R."/>
            <person name="Kale V."/>
            <person name="Holt S."/>
            <person name="Cochrane G."/>
            <person name="Meng A."/>
            <person name="Brown T."/>
            <person name="Cohen L."/>
        </authorList>
    </citation>
    <scope>NUCLEOTIDE SEQUENCE</scope>
    <source>
        <strain evidence="6">10249 10 AB</strain>
    </source>
</reference>
<dbReference type="InterPro" id="IPR006843">
    <property type="entry name" value="PAP/fibrillin_dom"/>
</dbReference>
<feature type="chain" id="PRO_5031277374" description="Plastid lipid-associated protein/fibrillin conserved domain-containing protein" evidence="4">
    <location>
        <begin position="20"/>
        <end position="419"/>
    </location>
</feature>
<keyword evidence="4" id="KW-0732">Signal</keyword>
<dbReference type="GO" id="GO:0009536">
    <property type="term" value="C:plastid"/>
    <property type="evidence" value="ECO:0007669"/>
    <property type="project" value="UniProtKB-SubCell"/>
</dbReference>
<feature type="region of interest" description="Disordered" evidence="3">
    <location>
        <begin position="46"/>
        <end position="145"/>
    </location>
</feature>
<dbReference type="Pfam" id="PF04755">
    <property type="entry name" value="PAP_fibrillin"/>
    <property type="match status" value="1"/>
</dbReference>
<feature type="compositionally biased region" description="Polar residues" evidence="3">
    <location>
        <begin position="55"/>
        <end position="66"/>
    </location>
</feature>
<feature type="signal peptide" evidence="4">
    <location>
        <begin position="1"/>
        <end position="19"/>
    </location>
</feature>
<evidence type="ECO:0000256" key="1">
    <source>
        <dbReference type="ARBA" id="ARBA00004474"/>
    </source>
</evidence>
<evidence type="ECO:0000313" key="6">
    <source>
        <dbReference type="EMBL" id="CAE0726328.1"/>
    </source>
</evidence>
<dbReference type="InterPro" id="IPR039633">
    <property type="entry name" value="PAP"/>
</dbReference>
<accession>A0A7S4ENZ6</accession>
<evidence type="ECO:0000256" key="2">
    <source>
        <dbReference type="ARBA" id="ARBA00022640"/>
    </source>
</evidence>
<evidence type="ECO:0000259" key="5">
    <source>
        <dbReference type="Pfam" id="PF04755"/>
    </source>
</evidence>
<evidence type="ECO:0000256" key="4">
    <source>
        <dbReference type="SAM" id="SignalP"/>
    </source>
</evidence>
<proteinExistence type="predicted"/>
<gene>
    <name evidence="6" type="ORF">PAUS00366_LOCUS19085</name>
</gene>
<comment type="subcellular location">
    <subcellularLocation>
        <location evidence="1">Plastid</location>
    </subcellularLocation>
</comment>
<name>A0A7S4ENZ6_9STRA</name>
<feature type="compositionally biased region" description="Acidic residues" evidence="3">
    <location>
        <begin position="125"/>
        <end position="136"/>
    </location>
</feature>
<feature type="compositionally biased region" description="Low complexity" evidence="3">
    <location>
        <begin position="87"/>
        <end position="99"/>
    </location>
</feature>
<sequence>MIFSRTALHLLAITSTVNAFVSRSRGFAAIERRALLQPSTTPLAASSYVDDDKNASQNDSPKSSPSYDYLEDSSLKEPETYLEDMASGSDRSSSYSDDSGTTEFRSSKYLDDMAVEDVSAKASEPEDETEDVDTTEETSNNEMEEINDKNLGALLRIAASTGRGEFANSDQKDRAAELVASLEANNPTPEPTNNPMINGRWELVYSTTQLFRSSPFFMAGRAVCTTKDQADQYDWFCDMHRKALAISNIGTVRQVISPTLMVSEFEVKVGAVPFLNDFTPFSYSGGLPLTIDGSIVSQADITPTDDGKSWELLMDTVQIKGSNIPGLRTILDNGLQLQSRGLGSFLESNLDSYSNPRPIFETTFLSDSIRISRDQDGKVFVYAKESEESAPTDYGKVEADLGVLKLLGGFNDAVTKFYI</sequence>
<evidence type="ECO:0000256" key="3">
    <source>
        <dbReference type="SAM" id="MobiDB-lite"/>
    </source>
</evidence>
<keyword evidence="2" id="KW-0934">Plastid</keyword>
<feature type="domain" description="Plastid lipid-associated protein/fibrillin conserved" evidence="5">
    <location>
        <begin position="154"/>
        <end position="381"/>
    </location>
</feature>
<protein>
    <recommendedName>
        <fullName evidence="5">Plastid lipid-associated protein/fibrillin conserved domain-containing protein</fullName>
    </recommendedName>
</protein>
<dbReference type="AlphaFoldDB" id="A0A7S4ENZ6"/>
<organism evidence="6">
    <name type="scientific">Pseudo-nitzschia australis</name>
    <dbReference type="NCBI Taxonomy" id="44445"/>
    <lineage>
        <taxon>Eukaryota</taxon>
        <taxon>Sar</taxon>
        <taxon>Stramenopiles</taxon>
        <taxon>Ochrophyta</taxon>
        <taxon>Bacillariophyta</taxon>
        <taxon>Bacillariophyceae</taxon>
        <taxon>Bacillariophycidae</taxon>
        <taxon>Bacillariales</taxon>
        <taxon>Bacillariaceae</taxon>
        <taxon>Pseudo-nitzschia</taxon>
    </lineage>
</organism>
<dbReference type="PANTHER" id="PTHR31906">
    <property type="entry name" value="PLASTID-LIPID-ASSOCIATED PROTEIN 4, CHLOROPLASTIC-RELATED"/>
    <property type="match status" value="1"/>
</dbReference>
<dbReference type="EMBL" id="HBIX01028268">
    <property type="protein sequence ID" value="CAE0726328.1"/>
    <property type="molecule type" value="Transcribed_RNA"/>
</dbReference>